<organism evidence="1 2">
    <name type="scientific">Trichinella papuae</name>
    <dbReference type="NCBI Taxonomy" id="268474"/>
    <lineage>
        <taxon>Eukaryota</taxon>
        <taxon>Metazoa</taxon>
        <taxon>Ecdysozoa</taxon>
        <taxon>Nematoda</taxon>
        <taxon>Enoplea</taxon>
        <taxon>Dorylaimia</taxon>
        <taxon>Trichinellida</taxon>
        <taxon>Trichinellidae</taxon>
        <taxon>Trichinella</taxon>
    </lineage>
</organism>
<proteinExistence type="predicted"/>
<evidence type="ECO:0000313" key="1">
    <source>
        <dbReference type="EMBL" id="KRZ72927.1"/>
    </source>
</evidence>
<name>A0A0V1MMZ8_9BILA</name>
<keyword evidence="2" id="KW-1185">Reference proteome</keyword>
<dbReference type="AlphaFoldDB" id="A0A0V1MMZ8"/>
<protein>
    <submittedName>
        <fullName evidence="1">Uncharacterized protein</fullName>
    </submittedName>
</protein>
<dbReference type="Proteomes" id="UP000054843">
    <property type="component" value="Unassembled WGS sequence"/>
</dbReference>
<accession>A0A0V1MMZ8</accession>
<gene>
    <name evidence="1" type="ORF">T10_1616</name>
</gene>
<reference evidence="1 2" key="1">
    <citation type="submission" date="2015-01" db="EMBL/GenBank/DDBJ databases">
        <title>Evolution of Trichinella species and genotypes.</title>
        <authorList>
            <person name="Korhonen P.K."/>
            <person name="Edoardo P."/>
            <person name="Giuseppe L.R."/>
            <person name="Gasser R.B."/>
        </authorList>
    </citation>
    <scope>NUCLEOTIDE SEQUENCE [LARGE SCALE GENOMIC DNA]</scope>
    <source>
        <strain evidence="1">ISS1980</strain>
    </source>
</reference>
<sequence length="122" mass="13174">MLYKKKYGIAYHEMIINGGRCACGRLVACIVAIIDALASGHRSYVRPVGVFYVKPQSLGQGQFASPLLTPRVGCFSTFFLSKKVLDCGGYSYGSTVPSPLSTIPLLGLQAFERRSPVLAVLI</sequence>
<evidence type="ECO:0000313" key="2">
    <source>
        <dbReference type="Proteomes" id="UP000054843"/>
    </source>
</evidence>
<comment type="caution">
    <text evidence="1">The sequence shown here is derived from an EMBL/GenBank/DDBJ whole genome shotgun (WGS) entry which is preliminary data.</text>
</comment>
<dbReference type="EMBL" id="JYDO01000071">
    <property type="protein sequence ID" value="KRZ72927.1"/>
    <property type="molecule type" value="Genomic_DNA"/>
</dbReference>